<dbReference type="AlphaFoldDB" id="A0A0A8XWV1"/>
<sequence>MQRTIPPSELQPSLPTFLKKLYM</sequence>
<proteinExistence type="predicted"/>
<reference evidence="1" key="2">
    <citation type="journal article" date="2015" name="Data Brief">
        <title>Shoot transcriptome of the giant reed, Arundo donax.</title>
        <authorList>
            <person name="Barrero R.A."/>
            <person name="Guerrero F.D."/>
            <person name="Moolhuijzen P."/>
            <person name="Goolsby J.A."/>
            <person name="Tidwell J."/>
            <person name="Bellgard S.E."/>
            <person name="Bellgard M.I."/>
        </authorList>
    </citation>
    <scope>NUCLEOTIDE SEQUENCE</scope>
    <source>
        <tissue evidence="1">Shoot tissue taken approximately 20 cm above the soil surface</tissue>
    </source>
</reference>
<organism evidence="1">
    <name type="scientific">Arundo donax</name>
    <name type="common">Giant reed</name>
    <name type="synonym">Donax arundinaceus</name>
    <dbReference type="NCBI Taxonomy" id="35708"/>
    <lineage>
        <taxon>Eukaryota</taxon>
        <taxon>Viridiplantae</taxon>
        <taxon>Streptophyta</taxon>
        <taxon>Embryophyta</taxon>
        <taxon>Tracheophyta</taxon>
        <taxon>Spermatophyta</taxon>
        <taxon>Magnoliopsida</taxon>
        <taxon>Liliopsida</taxon>
        <taxon>Poales</taxon>
        <taxon>Poaceae</taxon>
        <taxon>PACMAD clade</taxon>
        <taxon>Arundinoideae</taxon>
        <taxon>Arundineae</taxon>
        <taxon>Arundo</taxon>
    </lineage>
</organism>
<dbReference type="EMBL" id="GBRH01279529">
    <property type="protein sequence ID" value="JAD18366.1"/>
    <property type="molecule type" value="Transcribed_RNA"/>
</dbReference>
<accession>A0A0A8XWV1</accession>
<reference evidence="1" key="1">
    <citation type="submission" date="2014-09" db="EMBL/GenBank/DDBJ databases">
        <authorList>
            <person name="Magalhaes I.L.F."/>
            <person name="Oliveira U."/>
            <person name="Santos F.R."/>
            <person name="Vidigal T.H.D.A."/>
            <person name="Brescovit A.D."/>
            <person name="Santos A.J."/>
        </authorList>
    </citation>
    <scope>NUCLEOTIDE SEQUENCE</scope>
    <source>
        <tissue evidence="1">Shoot tissue taken approximately 20 cm above the soil surface</tissue>
    </source>
</reference>
<evidence type="ECO:0000313" key="1">
    <source>
        <dbReference type="EMBL" id="JAD18366.1"/>
    </source>
</evidence>
<protein>
    <submittedName>
        <fullName evidence="1">Uncharacterized protein</fullName>
    </submittedName>
</protein>
<name>A0A0A8XWV1_ARUDO</name>